<keyword evidence="3" id="KW-1185">Reference proteome</keyword>
<dbReference type="InterPro" id="IPR012338">
    <property type="entry name" value="Beta-lactam/transpept-like"/>
</dbReference>
<evidence type="ECO:0000259" key="1">
    <source>
        <dbReference type="Pfam" id="PF00144"/>
    </source>
</evidence>
<organism evidence="2 3">
    <name type="scientific">Algoriphagus sediminis</name>
    <dbReference type="NCBI Taxonomy" id="3057113"/>
    <lineage>
        <taxon>Bacteria</taxon>
        <taxon>Pseudomonadati</taxon>
        <taxon>Bacteroidota</taxon>
        <taxon>Cytophagia</taxon>
        <taxon>Cytophagales</taxon>
        <taxon>Cyclobacteriaceae</taxon>
        <taxon>Algoriphagus</taxon>
    </lineage>
</organism>
<dbReference type="Proteomes" id="UP001171916">
    <property type="component" value="Unassembled WGS sequence"/>
</dbReference>
<sequence length="475" mass="52487">MKKLLIASLLLFGFACTENDENKEEELAQKISRIENGLQPNLQIEGDSIPRFNIKSRLKELGIPGVSIAVIYNGEIEWAKGYGIADSSENRKVTSKTMFLAGSISKPVAALRAHQLAEQGIIHLDSNVNNYLKSWKLPENEFTQKEKVTTRRILNHTAGLTVWGFPGYDKGDTVPTVPQVLDGEGNTDSVRVYKEPGESWMYSGGGYTIMQLMITDLESSDFPEIMQENVLNPIGMTGSTFANPLPDEFHSIAATGYRSNGAEVEGKWPIYPEMAAAGLWTTPSELILYAKEIQNIYQNKENGILKVSTVEEMLTPGLENHGLGPGVNEFTFGHGGADEGFRANLVAWKDQPVAVVIMVNSDNGSIIQEILLSIVEEYGLPGITPNKKKVVQLTEDERNRFVGTYKFEDFGEVYITLKENGLNIEGNVLDKPALLLPTSETSFFDKNDGTTFEFNLESEKVTGLEVQGFSAEKIK</sequence>
<keyword evidence="2" id="KW-0378">Hydrolase</keyword>
<dbReference type="PROSITE" id="PS51257">
    <property type="entry name" value="PROKAR_LIPOPROTEIN"/>
    <property type="match status" value="1"/>
</dbReference>
<protein>
    <submittedName>
        <fullName evidence="2">Serine hydrolase</fullName>
    </submittedName>
</protein>
<dbReference type="GO" id="GO:0016787">
    <property type="term" value="F:hydrolase activity"/>
    <property type="evidence" value="ECO:0007669"/>
    <property type="project" value="UniProtKB-KW"/>
</dbReference>
<evidence type="ECO:0000313" key="3">
    <source>
        <dbReference type="Proteomes" id="UP001171916"/>
    </source>
</evidence>
<evidence type="ECO:0000313" key="2">
    <source>
        <dbReference type="EMBL" id="MDN3203761.1"/>
    </source>
</evidence>
<dbReference type="InterPro" id="IPR001466">
    <property type="entry name" value="Beta-lactam-related"/>
</dbReference>
<dbReference type="PANTHER" id="PTHR46825">
    <property type="entry name" value="D-ALANYL-D-ALANINE-CARBOXYPEPTIDASE/ENDOPEPTIDASE AMPH"/>
    <property type="match status" value="1"/>
</dbReference>
<gene>
    <name evidence="2" type="ORF">QVH07_06355</name>
</gene>
<dbReference type="Pfam" id="PF00144">
    <property type="entry name" value="Beta-lactamase"/>
    <property type="match status" value="1"/>
</dbReference>
<comment type="caution">
    <text evidence="2">The sequence shown here is derived from an EMBL/GenBank/DDBJ whole genome shotgun (WGS) entry which is preliminary data.</text>
</comment>
<name>A0ABT7YB67_9BACT</name>
<feature type="domain" description="Beta-lactamase-related" evidence="1">
    <location>
        <begin position="54"/>
        <end position="363"/>
    </location>
</feature>
<dbReference type="Gene3D" id="3.40.710.10">
    <property type="entry name" value="DD-peptidase/beta-lactamase superfamily"/>
    <property type="match status" value="1"/>
</dbReference>
<dbReference type="EMBL" id="JAUEPH010000002">
    <property type="protein sequence ID" value="MDN3203761.1"/>
    <property type="molecule type" value="Genomic_DNA"/>
</dbReference>
<dbReference type="PANTHER" id="PTHR46825:SF12">
    <property type="entry name" value="PENICILLIN-BINDING PROTEIN 4"/>
    <property type="match status" value="1"/>
</dbReference>
<accession>A0ABT7YB67</accession>
<dbReference type="InterPro" id="IPR050491">
    <property type="entry name" value="AmpC-like"/>
</dbReference>
<dbReference type="SUPFAM" id="SSF56601">
    <property type="entry name" value="beta-lactamase/transpeptidase-like"/>
    <property type="match status" value="1"/>
</dbReference>
<dbReference type="RefSeq" id="WP_289999318.1">
    <property type="nucleotide sequence ID" value="NZ_JAUEPH010000002.1"/>
</dbReference>
<reference evidence="2" key="1">
    <citation type="submission" date="2023-06" db="EMBL/GenBank/DDBJ databases">
        <title>Robiginitalea aurantiacus sp. nov. and Algoriphagus sediminis sp. nov., isolated from coastal sediment.</title>
        <authorList>
            <person name="Zhou Z.Y."/>
            <person name="An J."/>
            <person name="Jia Y.W."/>
            <person name="Du Z.J."/>
        </authorList>
    </citation>
    <scope>NUCLEOTIDE SEQUENCE</scope>
    <source>
        <strain evidence="2">C2-7</strain>
    </source>
</reference>
<proteinExistence type="predicted"/>